<dbReference type="Pfam" id="PF01503">
    <property type="entry name" value="PRA-PH"/>
    <property type="match status" value="1"/>
</dbReference>
<evidence type="ECO:0000256" key="1">
    <source>
        <dbReference type="ARBA" id="ARBA00001460"/>
    </source>
</evidence>
<dbReference type="PANTHER" id="PTHR42945:SF9">
    <property type="entry name" value="HISTIDINE BIOSYNTHESIS BIFUNCTIONAL PROTEIN HISIE"/>
    <property type="match status" value="1"/>
</dbReference>
<evidence type="ECO:0000256" key="10">
    <source>
        <dbReference type="ARBA" id="ARBA00023102"/>
    </source>
</evidence>
<sequence>MNRDTNNSKEREFITIIQDSKTGKVLTSGMSTHVLIKKTQVEKKIYLVDVSFDDLYTVEEFFWNKDKSVALIKVKTNKDSAKYLSTTDFSEENRNSYSYLRIIEKKIAKSIKGEKQNTHITTVLKKGKSKIAQKFGEEAVELVIEAAKENDKLFKDEAADVFYYYLILLQERGFMLDDILKQLKLQRRKI</sequence>
<dbReference type="AlphaFoldDB" id="A0A0X3APN0"/>
<dbReference type="EMBL" id="FCOR01000006">
    <property type="protein sequence ID" value="CVK16324.1"/>
    <property type="molecule type" value="Genomic_DNA"/>
</dbReference>
<evidence type="ECO:0000256" key="7">
    <source>
        <dbReference type="ARBA" id="ARBA00022741"/>
    </source>
</evidence>
<evidence type="ECO:0000313" key="12">
    <source>
        <dbReference type="Proteomes" id="UP000182761"/>
    </source>
</evidence>
<keyword evidence="8" id="KW-0378">Hydrolase</keyword>
<name>A0A0X3APN0_9FLAO</name>
<dbReference type="GO" id="GO:0000105">
    <property type="term" value="P:L-histidine biosynthetic process"/>
    <property type="evidence" value="ECO:0007669"/>
    <property type="project" value="UniProtKB-UniPathway"/>
</dbReference>
<keyword evidence="10" id="KW-0368">Histidine biosynthesis</keyword>
<evidence type="ECO:0000256" key="3">
    <source>
        <dbReference type="ARBA" id="ARBA00005204"/>
    </source>
</evidence>
<dbReference type="UniPathway" id="UPA00031">
    <property type="reaction ID" value="UER00007"/>
</dbReference>
<dbReference type="PANTHER" id="PTHR42945">
    <property type="entry name" value="HISTIDINE BIOSYNTHESIS BIFUNCTIONAL PROTEIN"/>
    <property type="match status" value="1"/>
</dbReference>
<comment type="subcellular location">
    <subcellularLocation>
        <location evidence="2">Cytoplasm</location>
    </subcellularLocation>
</comment>
<comment type="pathway">
    <text evidence="3">Amino-acid biosynthesis; L-histidine biosynthesis; L-histidine from 5-phospho-alpha-D-ribose 1-diphosphate: step 2/9.</text>
</comment>
<protein>
    <recommendedName>
        <fullName evidence="4">phosphoribosyl-ATP diphosphatase</fullName>
        <ecNumber evidence="4">3.6.1.31</ecNumber>
    </recommendedName>
</protein>
<gene>
    <name evidence="11" type="ORF">Ga0061079_10689</name>
</gene>
<evidence type="ECO:0000313" key="11">
    <source>
        <dbReference type="EMBL" id="CVK16324.1"/>
    </source>
</evidence>
<keyword evidence="6" id="KW-0028">Amino-acid biosynthesis</keyword>
<dbReference type="EC" id="3.6.1.31" evidence="4"/>
<evidence type="ECO:0000256" key="4">
    <source>
        <dbReference type="ARBA" id="ARBA00012414"/>
    </source>
</evidence>
<dbReference type="CDD" id="cd11534">
    <property type="entry name" value="NTP-PPase_HisIE_like"/>
    <property type="match status" value="1"/>
</dbReference>
<comment type="catalytic activity">
    <reaction evidence="1">
        <text>1-(5-phospho-beta-D-ribosyl)-ATP + H2O = 1-(5-phospho-beta-D-ribosyl)-5'-AMP + diphosphate + H(+)</text>
        <dbReference type="Rhea" id="RHEA:22828"/>
        <dbReference type="ChEBI" id="CHEBI:15377"/>
        <dbReference type="ChEBI" id="CHEBI:15378"/>
        <dbReference type="ChEBI" id="CHEBI:33019"/>
        <dbReference type="ChEBI" id="CHEBI:59457"/>
        <dbReference type="ChEBI" id="CHEBI:73183"/>
        <dbReference type="EC" id="3.6.1.31"/>
    </reaction>
</comment>
<evidence type="ECO:0000256" key="2">
    <source>
        <dbReference type="ARBA" id="ARBA00004496"/>
    </source>
</evidence>
<reference evidence="11 12" key="1">
    <citation type="submission" date="2016-01" db="EMBL/GenBank/DDBJ databases">
        <authorList>
            <person name="McClelland M."/>
            <person name="Jain A."/>
            <person name="Saraogi P."/>
            <person name="Mendelson R."/>
            <person name="Westerman R."/>
            <person name="SanMiguel P."/>
            <person name="Csonka L."/>
        </authorList>
    </citation>
    <scope>NUCLEOTIDE SEQUENCE [LARGE SCALE GENOMIC DNA]</scope>
    <source>
        <strain evidence="11 12">R-53146</strain>
    </source>
</reference>
<evidence type="ECO:0000256" key="9">
    <source>
        <dbReference type="ARBA" id="ARBA00022840"/>
    </source>
</evidence>
<evidence type="ECO:0000256" key="8">
    <source>
        <dbReference type="ARBA" id="ARBA00022801"/>
    </source>
</evidence>
<dbReference type="GO" id="GO:0004636">
    <property type="term" value="F:phosphoribosyl-ATP diphosphatase activity"/>
    <property type="evidence" value="ECO:0007669"/>
    <property type="project" value="UniProtKB-EC"/>
</dbReference>
<dbReference type="SUPFAM" id="SSF101386">
    <property type="entry name" value="all-alpha NTP pyrophosphatases"/>
    <property type="match status" value="1"/>
</dbReference>
<keyword evidence="9" id="KW-0067">ATP-binding</keyword>
<evidence type="ECO:0000256" key="6">
    <source>
        <dbReference type="ARBA" id="ARBA00022605"/>
    </source>
</evidence>
<dbReference type="InterPro" id="IPR008179">
    <property type="entry name" value="HisE"/>
</dbReference>
<dbReference type="Proteomes" id="UP000182761">
    <property type="component" value="Unassembled WGS sequence"/>
</dbReference>
<dbReference type="NCBIfam" id="TIGR03188">
    <property type="entry name" value="histidine_hisI"/>
    <property type="match status" value="1"/>
</dbReference>
<organism evidence="11 12">
    <name type="scientific">Apibacter mensalis</name>
    <dbReference type="NCBI Taxonomy" id="1586267"/>
    <lineage>
        <taxon>Bacteria</taxon>
        <taxon>Pseudomonadati</taxon>
        <taxon>Bacteroidota</taxon>
        <taxon>Flavobacteriia</taxon>
        <taxon>Flavobacteriales</taxon>
        <taxon>Weeksellaceae</taxon>
        <taxon>Apibacter</taxon>
    </lineage>
</organism>
<dbReference type="GO" id="GO:0005524">
    <property type="term" value="F:ATP binding"/>
    <property type="evidence" value="ECO:0007669"/>
    <property type="project" value="UniProtKB-KW"/>
</dbReference>
<evidence type="ECO:0000256" key="5">
    <source>
        <dbReference type="ARBA" id="ARBA00022490"/>
    </source>
</evidence>
<dbReference type="RefSeq" id="WP_055425525.1">
    <property type="nucleotide sequence ID" value="NZ_FCOR01000006.1"/>
</dbReference>
<keyword evidence="12" id="KW-1185">Reference proteome</keyword>
<keyword evidence="5" id="KW-0963">Cytoplasm</keyword>
<dbReference type="OrthoDB" id="9795769at2"/>
<dbReference type="STRING" id="1586267.GCA_001418685_01174"/>
<accession>A0A0X3APN0</accession>
<dbReference type="InterPro" id="IPR021130">
    <property type="entry name" value="PRib-ATP_PPHydrolase-like"/>
</dbReference>
<dbReference type="Gene3D" id="1.10.287.1080">
    <property type="entry name" value="MazG-like"/>
    <property type="match status" value="1"/>
</dbReference>
<dbReference type="GO" id="GO:0005737">
    <property type="term" value="C:cytoplasm"/>
    <property type="evidence" value="ECO:0007669"/>
    <property type="project" value="UniProtKB-SubCell"/>
</dbReference>
<proteinExistence type="predicted"/>
<keyword evidence="7" id="KW-0547">Nucleotide-binding</keyword>